<sequence>MAEITVGDDTLDVEIIAADTESQFYIRVEYEDPAGERRRNEWQLDVDKRSELTIDWIEQTLSEWTERRDDVASLASFSIQRVDVARQGEHIDAYSATSPTDDQPIDPATATSDLPYAQGDRIAYYVDGPDSTVYGYTTDAIVTELPPIHKQHREPIQGKVEIDTGVDTKLIPTDWVVGPAVDGDIDRPNEKI</sequence>
<dbReference type="AlphaFoldDB" id="A0A1G7TAU9"/>
<protein>
    <submittedName>
        <fullName evidence="2">Uncharacterized protein</fullName>
    </submittedName>
</protein>
<dbReference type="RefSeq" id="WP_092695403.1">
    <property type="nucleotide sequence ID" value="NZ_FNBK01000024.1"/>
</dbReference>
<dbReference type="Proteomes" id="UP000199076">
    <property type="component" value="Unassembled WGS sequence"/>
</dbReference>
<reference evidence="3" key="1">
    <citation type="submission" date="2016-10" db="EMBL/GenBank/DDBJ databases">
        <authorList>
            <person name="Varghese N."/>
            <person name="Submissions S."/>
        </authorList>
    </citation>
    <scope>NUCLEOTIDE SEQUENCE [LARGE SCALE GENOMIC DNA]</scope>
    <source>
        <strain evidence="3">IBRC-M 10760</strain>
    </source>
</reference>
<evidence type="ECO:0000313" key="2">
    <source>
        <dbReference type="EMBL" id="SDG32232.1"/>
    </source>
</evidence>
<dbReference type="EMBL" id="FNBK01000024">
    <property type="protein sequence ID" value="SDG32232.1"/>
    <property type="molecule type" value="Genomic_DNA"/>
</dbReference>
<dbReference type="STRING" id="660518.SAMN05216218_12414"/>
<evidence type="ECO:0000256" key="1">
    <source>
        <dbReference type="SAM" id="MobiDB-lite"/>
    </source>
</evidence>
<accession>A0A1G7TAU9</accession>
<organism evidence="2 3">
    <name type="scientific">Halorientalis regularis</name>
    <dbReference type="NCBI Taxonomy" id="660518"/>
    <lineage>
        <taxon>Archaea</taxon>
        <taxon>Methanobacteriati</taxon>
        <taxon>Methanobacteriota</taxon>
        <taxon>Stenosarchaea group</taxon>
        <taxon>Halobacteria</taxon>
        <taxon>Halobacteriales</taxon>
        <taxon>Haloarculaceae</taxon>
        <taxon>Halorientalis</taxon>
    </lineage>
</organism>
<name>A0A1G7TAU9_9EURY</name>
<feature type="region of interest" description="Disordered" evidence="1">
    <location>
        <begin position="92"/>
        <end position="112"/>
    </location>
</feature>
<evidence type="ECO:0000313" key="3">
    <source>
        <dbReference type="Proteomes" id="UP000199076"/>
    </source>
</evidence>
<dbReference type="OrthoDB" id="228106at2157"/>
<proteinExistence type="predicted"/>
<keyword evidence="3" id="KW-1185">Reference proteome</keyword>
<gene>
    <name evidence="2" type="ORF">SAMN05216218_12414</name>
</gene>